<reference evidence="1" key="1">
    <citation type="submission" date="2019-08" db="EMBL/GenBank/DDBJ databases">
        <authorList>
            <person name="Kucharzyk K."/>
            <person name="Murdoch R.W."/>
            <person name="Higgins S."/>
            <person name="Loffler F."/>
        </authorList>
    </citation>
    <scope>NUCLEOTIDE SEQUENCE</scope>
</reference>
<sequence>MNNSEIFMVSEHRGPKKMNNKKLFIVPGQYGLKKMNNRKIFTFSAPSGKQFNVGYALELIRRQEDDC</sequence>
<proteinExistence type="predicted"/>
<comment type="caution">
    <text evidence="1">The sequence shown here is derived from an EMBL/GenBank/DDBJ whole genome shotgun (WGS) entry which is preliminary data.</text>
</comment>
<protein>
    <submittedName>
        <fullName evidence="1">Uncharacterized protein</fullName>
    </submittedName>
</protein>
<dbReference type="EMBL" id="VSSQ01002561">
    <property type="protein sequence ID" value="MPM16154.1"/>
    <property type="molecule type" value="Genomic_DNA"/>
</dbReference>
<organism evidence="1">
    <name type="scientific">bioreactor metagenome</name>
    <dbReference type="NCBI Taxonomy" id="1076179"/>
    <lineage>
        <taxon>unclassified sequences</taxon>
        <taxon>metagenomes</taxon>
        <taxon>ecological metagenomes</taxon>
    </lineage>
</organism>
<name>A0A644XPY3_9ZZZZ</name>
<accession>A0A644XPY3</accession>
<evidence type="ECO:0000313" key="1">
    <source>
        <dbReference type="EMBL" id="MPM16154.1"/>
    </source>
</evidence>
<dbReference type="AlphaFoldDB" id="A0A644XPY3"/>
<gene>
    <name evidence="1" type="ORF">SDC9_62530</name>
</gene>